<dbReference type="Gramene" id="KGN61123">
    <property type="protein sequence ID" value="KGN61123"/>
    <property type="gene ID" value="Csa_2G057580"/>
</dbReference>
<gene>
    <name evidence="1" type="ORF">Csa_2G057580</name>
</gene>
<dbReference type="Proteomes" id="UP000029981">
    <property type="component" value="Chromosome 2"/>
</dbReference>
<reference evidence="1 2" key="1">
    <citation type="journal article" date="2009" name="Nat. Genet.">
        <title>The genome of the cucumber, Cucumis sativus L.</title>
        <authorList>
            <person name="Huang S."/>
            <person name="Li R."/>
            <person name="Zhang Z."/>
            <person name="Li L."/>
            <person name="Gu X."/>
            <person name="Fan W."/>
            <person name="Lucas W.J."/>
            <person name="Wang X."/>
            <person name="Xie B."/>
            <person name="Ni P."/>
            <person name="Ren Y."/>
            <person name="Zhu H."/>
            <person name="Li J."/>
            <person name="Lin K."/>
            <person name="Jin W."/>
            <person name="Fei Z."/>
            <person name="Li G."/>
            <person name="Staub J."/>
            <person name="Kilian A."/>
            <person name="van der Vossen E.A."/>
            <person name="Wu Y."/>
            <person name="Guo J."/>
            <person name="He J."/>
            <person name="Jia Z."/>
            <person name="Ren Y."/>
            <person name="Tian G."/>
            <person name="Lu Y."/>
            <person name="Ruan J."/>
            <person name="Qian W."/>
            <person name="Wang M."/>
            <person name="Huang Q."/>
            <person name="Li B."/>
            <person name="Xuan Z."/>
            <person name="Cao J."/>
            <person name="Asan"/>
            <person name="Wu Z."/>
            <person name="Zhang J."/>
            <person name="Cai Q."/>
            <person name="Bai Y."/>
            <person name="Zhao B."/>
            <person name="Han Y."/>
            <person name="Li Y."/>
            <person name="Li X."/>
            <person name="Wang S."/>
            <person name="Shi Q."/>
            <person name="Liu S."/>
            <person name="Cho W.K."/>
            <person name="Kim J.Y."/>
            <person name="Xu Y."/>
            <person name="Heller-Uszynska K."/>
            <person name="Miao H."/>
            <person name="Cheng Z."/>
            <person name="Zhang S."/>
            <person name="Wu J."/>
            <person name="Yang Y."/>
            <person name="Kang H."/>
            <person name="Li M."/>
            <person name="Liang H."/>
            <person name="Ren X."/>
            <person name="Shi Z."/>
            <person name="Wen M."/>
            <person name="Jian M."/>
            <person name="Yang H."/>
            <person name="Zhang G."/>
            <person name="Yang Z."/>
            <person name="Chen R."/>
            <person name="Liu S."/>
            <person name="Li J."/>
            <person name="Ma L."/>
            <person name="Liu H."/>
            <person name="Zhou Y."/>
            <person name="Zhao J."/>
            <person name="Fang X."/>
            <person name="Li G."/>
            <person name="Fang L."/>
            <person name="Li Y."/>
            <person name="Liu D."/>
            <person name="Zheng H."/>
            <person name="Zhang Y."/>
            <person name="Qin N."/>
            <person name="Li Z."/>
            <person name="Yang G."/>
            <person name="Yang S."/>
            <person name="Bolund L."/>
            <person name="Kristiansen K."/>
            <person name="Zheng H."/>
            <person name="Li S."/>
            <person name="Zhang X."/>
            <person name="Yang H."/>
            <person name="Wang J."/>
            <person name="Sun R."/>
            <person name="Zhang B."/>
            <person name="Jiang S."/>
            <person name="Wang J."/>
            <person name="Du Y."/>
            <person name="Li S."/>
        </authorList>
    </citation>
    <scope>NUCLEOTIDE SEQUENCE [LARGE SCALE GENOMIC DNA]</scope>
    <source>
        <strain evidence="2">cv. 9930</strain>
    </source>
</reference>
<name>A0A0A0LH86_CUCSA</name>
<reference evidence="1 2" key="4">
    <citation type="journal article" date="2011" name="BMC Genomics">
        <title>RNA-Seq improves annotation of protein-coding genes in the cucumber genome.</title>
        <authorList>
            <person name="Li Z."/>
            <person name="Zhang Z."/>
            <person name="Yan P."/>
            <person name="Huang S."/>
            <person name="Fei Z."/>
            <person name="Lin K."/>
        </authorList>
    </citation>
    <scope>NUCLEOTIDE SEQUENCE [LARGE SCALE GENOMIC DNA]</scope>
    <source>
        <strain evidence="2">cv. 9930</strain>
    </source>
</reference>
<organism evidence="1 2">
    <name type="scientific">Cucumis sativus</name>
    <name type="common">Cucumber</name>
    <dbReference type="NCBI Taxonomy" id="3659"/>
    <lineage>
        <taxon>Eukaryota</taxon>
        <taxon>Viridiplantae</taxon>
        <taxon>Streptophyta</taxon>
        <taxon>Embryophyta</taxon>
        <taxon>Tracheophyta</taxon>
        <taxon>Spermatophyta</taxon>
        <taxon>Magnoliopsida</taxon>
        <taxon>eudicotyledons</taxon>
        <taxon>Gunneridae</taxon>
        <taxon>Pentapetalae</taxon>
        <taxon>rosids</taxon>
        <taxon>fabids</taxon>
        <taxon>Cucurbitales</taxon>
        <taxon>Cucurbitaceae</taxon>
        <taxon>Benincaseae</taxon>
        <taxon>Cucumis</taxon>
    </lineage>
</organism>
<accession>A0A0A0LH86</accession>
<protein>
    <submittedName>
        <fullName evidence="1">Uncharacterized protein</fullName>
    </submittedName>
</protein>
<sequence>MAPNLTLRAILHARATFCRLAWSAWHAFGLAANLARFYFPRLGCDLILVAHNKAFRGSHVTLLA</sequence>
<evidence type="ECO:0000313" key="1">
    <source>
        <dbReference type="EMBL" id="KGN61123.1"/>
    </source>
</evidence>
<dbReference type="AlphaFoldDB" id="A0A0A0LH86"/>
<dbReference type="EMBL" id="CM002923">
    <property type="protein sequence ID" value="KGN61123.1"/>
    <property type="molecule type" value="Genomic_DNA"/>
</dbReference>
<proteinExistence type="predicted"/>
<reference evidence="1 2" key="3">
    <citation type="journal article" date="2010" name="BMC Genomics">
        <title>Transcriptome sequencing and comparative analysis of cucumber flowers with different sex types.</title>
        <authorList>
            <person name="Guo S."/>
            <person name="Zheng Y."/>
            <person name="Joung J.G."/>
            <person name="Liu S."/>
            <person name="Zhang Z."/>
            <person name="Crasta O.R."/>
            <person name="Sobral B.W."/>
            <person name="Xu Y."/>
            <person name="Huang S."/>
            <person name="Fei Z."/>
        </authorList>
    </citation>
    <scope>NUCLEOTIDE SEQUENCE [LARGE SCALE GENOMIC DNA]</scope>
    <source>
        <strain evidence="2">cv. 9930</strain>
    </source>
</reference>
<reference evidence="1 2" key="2">
    <citation type="journal article" date="2009" name="PLoS ONE">
        <title>An integrated genetic and cytogenetic map of the cucumber genome.</title>
        <authorList>
            <person name="Ren Y."/>
            <person name="Zhang Z."/>
            <person name="Liu J."/>
            <person name="Staub J.E."/>
            <person name="Han Y."/>
            <person name="Cheng Z."/>
            <person name="Li X."/>
            <person name="Lu J."/>
            <person name="Miao H."/>
            <person name="Kang H."/>
            <person name="Xie B."/>
            <person name="Gu X."/>
            <person name="Wang X."/>
            <person name="Du Y."/>
            <person name="Jin W."/>
            <person name="Huang S."/>
        </authorList>
    </citation>
    <scope>NUCLEOTIDE SEQUENCE [LARGE SCALE GENOMIC DNA]</scope>
    <source>
        <strain evidence="2">cv. 9930</strain>
    </source>
</reference>
<keyword evidence="2" id="KW-1185">Reference proteome</keyword>
<evidence type="ECO:0000313" key="2">
    <source>
        <dbReference type="Proteomes" id="UP000029981"/>
    </source>
</evidence>